<reference evidence="2" key="1">
    <citation type="submission" date="2016-11" db="UniProtKB">
        <authorList>
            <consortium name="WormBaseParasite"/>
        </authorList>
    </citation>
    <scope>IDENTIFICATION</scope>
</reference>
<evidence type="ECO:0000313" key="1">
    <source>
        <dbReference type="Proteomes" id="UP000095287"/>
    </source>
</evidence>
<dbReference type="AlphaFoldDB" id="A0A1I7YHX2"/>
<name>A0A1I7YHX2_9BILA</name>
<accession>A0A1I7YHX2</accession>
<dbReference type="Proteomes" id="UP000095287">
    <property type="component" value="Unplaced"/>
</dbReference>
<proteinExistence type="predicted"/>
<protein>
    <submittedName>
        <fullName evidence="2">E3 ubiquitin-protein ligase</fullName>
    </submittedName>
</protein>
<keyword evidence="1" id="KW-1185">Reference proteome</keyword>
<dbReference type="WBParaSite" id="L893_g16480.t1">
    <property type="protein sequence ID" value="L893_g16480.t1"/>
    <property type="gene ID" value="L893_g16480"/>
</dbReference>
<sequence length="136" mass="14811">MVLFFDSSPGGSAHLCQFVRSLQNATNLATSKRYSPGSPSDALHSASARLVDILDLLSTQPTQSQAFLVRNEFWNYSRADYLALLHFFVSSVLVRGDSNNNEGVPGDCPVRETAHVVLQLLQKHAEHIFAGGPVSP</sequence>
<organism evidence="1 2">
    <name type="scientific">Steinernema glaseri</name>
    <dbReference type="NCBI Taxonomy" id="37863"/>
    <lineage>
        <taxon>Eukaryota</taxon>
        <taxon>Metazoa</taxon>
        <taxon>Ecdysozoa</taxon>
        <taxon>Nematoda</taxon>
        <taxon>Chromadorea</taxon>
        <taxon>Rhabditida</taxon>
        <taxon>Tylenchina</taxon>
        <taxon>Panagrolaimomorpha</taxon>
        <taxon>Strongyloidoidea</taxon>
        <taxon>Steinernematidae</taxon>
        <taxon>Steinernema</taxon>
    </lineage>
</organism>
<evidence type="ECO:0000313" key="2">
    <source>
        <dbReference type="WBParaSite" id="L893_g16480.t1"/>
    </source>
</evidence>